<reference evidence="2" key="1">
    <citation type="submission" date="2019-04" db="EMBL/GenBank/DDBJ databases">
        <title>Sequencing of skin fungus with MAO and IRED activity.</title>
        <authorList>
            <person name="Marsaioli A.J."/>
            <person name="Bonatto J.M.C."/>
            <person name="Reis Junior O."/>
        </authorList>
    </citation>
    <scope>NUCLEOTIDE SEQUENCE</scope>
    <source>
        <strain evidence="2">28M1</strain>
    </source>
</reference>
<name>A0A9P4WXC2_9PLEO</name>
<feature type="chain" id="PRO_5040318481" evidence="1">
    <location>
        <begin position="21"/>
        <end position="184"/>
    </location>
</feature>
<accession>A0A9P4WXC2</accession>
<sequence length="184" mass="20137">MKAFWAVTSAFLLLIHKSAANLDIITLPANGNTWIQEAEATLILGDVPEEITGDAALWSAIMMDQQDFLQGVTQNSPESTWCQNLGRNWCNFAYTLKGSSVTNGTPVRASAGDRIRTHYRLNSSTNLWDQNLLGEHLCDFESSRPVFKHSGAWEYDAAGGAMSTADNGMTWKLTKLNVPAIVAA</sequence>
<dbReference type="OrthoDB" id="5086500at2759"/>
<comment type="caution">
    <text evidence="2">The sequence shown here is derived from an EMBL/GenBank/DDBJ whole genome shotgun (WGS) entry which is preliminary data.</text>
</comment>
<proteinExistence type="predicted"/>
<evidence type="ECO:0000313" key="2">
    <source>
        <dbReference type="EMBL" id="KAF3044260.1"/>
    </source>
</evidence>
<evidence type="ECO:0000313" key="3">
    <source>
        <dbReference type="Proteomes" id="UP000758155"/>
    </source>
</evidence>
<evidence type="ECO:0000256" key="1">
    <source>
        <dbReference type="SAM" id="SignalP"/>
    </source>
</evidence>
<keyword evidence="1" id="KW-0732">Signal</keyword>
<dbReference type="EMBL" id="SWKV01000009">
    <property type="protein sequence ID" value="KAF3044260.1"/>
    <property type="molecule type" value="Genomic_DNA"/>
</dbReference>
<keyword evidence="3" id="KW-1185">Reference proteome</keyword>
<protein>
    <submittedName>
        <fullName evidence="2">Uncharacterized protein</fullName>
    </submittedName>
</protein>
<dbReference type="Proteomes" id="UP000758155">
    <property type="component" value="Unassembled WGS sequence"/>
</dbReference>
<gene>
    <name evidence="2" type="ORF">E8E12_000971</name>
</gene>
<feature type="signal peptide" evidence="1">
    <location>
        <begin position="1"/>
        <end position="20"/>
    </location>
</feature>
<dbReference type="AlphaFoldDB" id="A0A9P4WXC2"/>
<organism evidence="2 3">
    <name type="scientific">Didymella heteroderae</name>
    <dbReference type="NCBI Taxonomy" id="1769908"/>
    <lineage>
        <taxon>Eukaryota</taxon>
        <taxon>Fungi</taxon>
        <taxon>Dikarya</taxon>
        <taxon>Ascomycota</taxon>
        <taxon>Pezizomycotina</taxon>
        <taxon>Dothideomycetes</taxon>
        <taxon>Pleosporomycetidae</taxon>
        <taxon>Pleosporales</taxon>
        <taxon>Pleosporineae</taxon>
        <taxon>Didymellaceae</taxon>
        <taxon>Didymella</taxon>
    </lineage>
</organism>